<accession>A0AAE0K0V8</accession>
<evidence type="ECO:0000313" key="2">
    <source>
        <dbReference type="Proteomes" id="UP001287356"/>
    </source>
</evidence>
<name>A0AAE0K0V8_9PEZI</name>
<sequence length="114" mass="13144">MDWPHVYPRKGGFKYQGIITALYNILSIPGQDLPEVKNPSIRQTITIELLSLDVIIQSFKTFHKNMVYFTIGVDILTQHILDEEPDKTQKGNKSPFQRLLKDWAPPARPLIEAR</sequence>
<reference evidence="1" key="1">
    <citation type="journal article" date="2023" name="Mol. Phylogenet. Evol.">
        <title>Genome-scale phylogeny and comparative genomics of the fungal order Sordariales.</title>
        <authorList>
            <person name="Hensen N."/>
            <person name="Bonometti L."/>
            <person name="Westerberg I."/>
            <person name="Brannstrom I.O."/>
            <person name="Guillou S."/>
            <person name="Cros-Aarteil S."/>
            <person name="Calhoun S."/>
            <person name="Haridas S."/>
            <person name="Kuo A."/>
            <person name="Mondo S."/>
            <person name="Pangilinan J."/>
            <person name="Riley R."/>
            <person name="LaButti K."/>
            <person name="Andreopoulos B."/>
            <person name="Lipzen A."/>
            <person name="Chen C."/>
            <person name="Yan M."/>
            <person name="Daum C."/>
            <person name="Ng V."/>
            <person name="Clum A."/>
            <person name="Steindorff A."/>
            <person name="Ohm R.A."/>
            <person name="Martin F."/>
            <person name="Silar P."/>
            <person name="Natvig D.O."/>
            <person name="Lalanne C."/>
            <person name="Gautier V."/>
            <person name="Ament-Velasquez S.L."/>
            <person name="Kruys A."/>
            <person name="Hutchinson M.I."/>
            <person name="Powell A.J."/>
            <person name="Barry K."/>
            <person name="Miller A.N."/>
            <person name="Grigoriev I.V."/>
            <person name="Debuchy R."/>
            <person name="Gladieux P."/>
            <person name="Hiltunen Thoren M."/>
            <person name="Johannesson H."/>
        </authorList>
    </citation>
    <scope>NUCLEOTIDE SEQUENCE</scope>
    <source>
        <strain evidence="1">CBS 958.72</strain>
    </source>
</reference>
<keyword evidence="2" id="KW-1185">Reference proteome</keyword>
<comment type="caution">
    <text evidence="1">The sequence shown here is derived from an EMBL/GenBank/DDBJ whole genome shotgun (WGS) entry which is preliminary data.</text>
</comment>
<evidence type="ECO:0000313" key="1">
    <source>
        <dbReference type="EMBL" id="KAK3367306.1"/>
    </source>
</evidence>
<reference evidence="1" key="2">
    <citation type="submission" date="2023-06" db="EMBL/GenBank/DDBJ databases">
        <authorList>
            <consortium name="Lawrence Berkeley National Laboratory"/>
            <person name="Haridas S."/>
            <person name="Hensen N."/>
            <person name="Bonometti L."/>
            <person name="Westerberg I."/>
            <person name="Brannstrom I.O."/>
            <person name="Guillou S."/>
            <person name="Cros-Aarteil S."/>
            <person name="Calhoun S."/>
            <person name="Kuo A."/>
            <person name="Mondo S."/>
            <person name="Pangilinan J."/>
            <person name="Riley R."/>
            <person name="Labutti K."/>
            <person name="Andreopoulos B."/>
            <person name="Lipzen A."/>
            <person name="Chen C."/>
            <person name="Yanf M."/>
            <person name="Daum C."/>
            <person name="Ng V."/>
            <person name="Clum A."/>
            <person name="Steindorff A."/>
            <person name="Ohm R."/>
            <person name="Martin F."/>
            <person name="Silar P."/>
            <person name="Natvig D."/>
            <person name="Lalanne C."/>
            <person name="Gautier V."/>
            <person name="Ament-Velasquez S.L."/>
            <person name="Kruys A."/>
            <person name="Hutchinson M.I."/>
            <person name="Powell A.J."/>
            <person name="Barry K."/>
            <person name="Miller A.N."/>
            <person name="Grigoriev I.V."/>
            <person name="Debuchy R."/>
            <person name="Gladieux P."/>
            <person name="Thoren M.H."/>
            <person name="Johannesson H."/>
        </authorList>
    </citation>
    <scope>NUCLEOTIDE SEQUENCE</scope>
    <source>
        <strain evidence="1">CBS 958.72</strain>
    </source>
</reference>
<gene>
    <name evidence="1" type="ORF">B0T24DRAFT_597128</name>
</gene>
<dbReference type="AlphaFoldDB" id="A0AAE0K0V8"/>
<dbReference type="EMBL" id="JAULSN010000007">
    <property type="protein sequence ID" value="KAK3367306.1"/>
    <property type="molecule type" value="Genomic_DNA"/>
</dbReference>
<dbReference type="Proteomes" id="UP001287356">
    <property type="component" value="Unassembled WGS sequence"/>
</dbReference>
<organism evidence="1 2">
    <name type="scientific">Lasiosphaeria ovina</name>
    <dbReference type="NCBI Taxonomy" id="92902"/>
    <lineage>
        <taxon>Eukaryota</taxon>
        <taxon>Fungi</taxon>
        <taxon>Dikarya</taxon>
        <taxon>Ascomycota</taxon>
        <taxon>Pezizomycotina</taxon>
        <taxon>Sordariomycetes</taxon>
        <taxon>Sordariomycetidae</taxon>
        <taxon>Sordariales</taxon>
        <taxon>Lasiosphaeriaceae</taxon>
        <taxon>Lasiosphaeria</taxon>
    </lineage>
</organism>
<proteinExistence type="predicted"/>
<protein>
    <submittedName>
        <fullName evidence="1">Uncharacterized protein</fullName>
    </submittedName>
</protein>